<dbReference type="KEGG" id="ncb:C0V82_21530"/>
<evidence type="ECO:0000313" key="1">
    <source>
        <dbReference type="EMBL" id="AUN32999.1"/>
    </source>
</evidence>
<geneLocation type="plasmid" evidence="1 2">
    <name>unnamed1</name>
</geneLocation>
<dbReference type="EMBL" id="CP025613">
    <property type="protein sequence ID" value="AUN32999.1"/>
    <property type="molecule type" value="Genomic_DNA"/>
</dbReference>
<protein>
    <submittedName>
        <fullName evidence="1">dTDP-glucose 4,6-dehydratase</fullName>
    </submittedName>
</protein>
<name>A0A2K9NIU0_9PROT</name>
<accession>A0A2K9NIU0</accession>
<dbReference type="PROSITE" id="PS51318">
    <property type="entry name" value="TAT"/>
    <property type="match status" value="1"/>
</dbReference>
<dbReference type="Pfam" id="PF05787">
    <property type="entry name" value="PhoX"/>
    <property type="match status" value="1"/>
</dbReference>
<evidence type="ECO:0000313" key="2">
    <source>
        <dbReference type="Proteomes" id="UP000234752"/>
    </source>
</evidence>
<keyword evidence="1" id="KW-0614">Plasmid</keyword>
<dbReference type="SUPFAM" id="SSF63829">
    <property type="entry name" value="Calcium-dependent phosphotriesterase"/>
    <property type="match status" value="1"/>
</dbReference>
<keyword evidence="2" id="KW-1185">Reference proteome</keyword>
<dbReference type="RefSeq" id="WP_102114524.1">
    <property type="nucleotide sequence ID" value="NZ_BMGN01000001.1"/>
</dbReference>
<dbReference type="AlphaFoldDB" id="A0A2K9NIU0"/>
<dbReference type="InterPro" id="IPR006311">
    <property type="entry name" value="TAT_signal"/>
</dbReference>
<dbReference type="PANTHER" id="PTHR35399">
    <property type="entry name" value="SLR8030 PROTEIN"/>
    <property type="match status" value="1"/>
</dbReference>
<sequence length="685" mass="74869">MSENRFLTHEEFEAIQDKGSSPDSEPTFGEVVQARLGRRDILRGMLGTSAIAAFAPAVPVALMAGEAKAQAAGAASKQAGFGFNFEELTRGIDAKHHVAPGYDADVLIRWGDPLFADSPEFDPYKQSAESQLKQFGYNCDFTAFYPLPQGSNNADHGLLWVNHEYTQAEMMFPGLAPEGQDKYPPESVTKEMVDIEMAAHSGSIVEVKRGKDGKWAYVKGGKFNRRINALNTKMTFTGPAAGHARMKTKDDPEGRTVIGMLNNCAGGVTPWGTVLSGEENIDGYFMGTIDQTHPEQRNYDRMTVPSPLYQWGRFHDQFNINKEQFGANRYGWIVEIDPYDPTSTPRKLTALGRFKHEGAGVTLNKDGRAVVYMGDDQRFEHVYRFVSKGKYDPADRKANMKLLDEGTLSVARFDADGTVTWLPLVQGQGPLTPANGFKDQGDVVIAARIAATLVGATRMDRPEDVEVNPKTGLVYVMLTNNDDRLPDDPIHPAQARPNAANPRPANSWGHIVEMTPPGGDHAAQKFKWEILVKAGNPADPKTGASFNKATTENGWFSCPDNCAFDSMGRLWVGTDQGSKWQWTSGSSDGIWAVETQGPLRGTSRLFFRVPVGAELTGPSFTPDDQTLFVSIQHPGSDAVDKVTKSGNRQGTFADPGTRWPDFKDNMPARPSVVVITKKGGGVIGA</sequence>
<reference evidence="1 2" key="1">
    <citation type="submission" date="2017-12" db="EMBL/GenBank/DDBJ databases">
        <title>Genomes of bacteria within cyanobacterial aggregates.</title>
        <authorList>
            <person name="Cai H."/>
        </authorList>
    </citation>
    <scope>NUCLEOTIDE SEQUENCE [LARGE SCALE GENOMIC DNA]</scope>
    <source>
        <strain evidence="1 2">TH16</strain>
        <plasmid evidence="1 2">unnamed1</plasmid>
    </source>
</reference>
<dbReference type="Proteomes" id="UP000234752">
    <property type="component" value="Plasmid unnamed1"/>
</dbReference>
<dbReference type="InterPro" id="IPR008557">
    <property type="entry name" value="PhoX"/>
</dbReference>
<gene>
    <name evidence="1" type="ORF">C0V82_21530</name>
</gene>
<dbReference type="OrthoDB" id="9801383at2"/>
<organism evidence="1 2">
    <name type="scientific">Niveispirillum cyanobacteriorum</name>
    <dbReference type="NCBI Taxonomy" id="1612173"/>
    <lineage>
        <taxon>Bacteria</taxon>
        <taxon>Pseudomonadati</taxon>
        <taxon>Pseudomonadota</taxon>
        <taxon>Alphaproteobacteria</taxon>
        <taxon>Rhodospirillales</taxon>
        <taxon>Azospirillaceae</taxon>
        <taxon>Niveispirillum</taxon>
    </lineage>
</organism>
<dbReference type="PANTHER" id="PTHR35399:SF2">
    <property type="entry name" value="DUF839 DOMAIN-CONTAINING PROTEIN"/>
    <property type="match status" value="1"/>
</dbReference>
<proteinExistence type="predicted"/>